<dbReference type="InterPro" id="IPR012938">
    <property type="entry name" value="Glc/Sorbosone_DH"/>
</dbReference>
<dbReference type="InterPro" id="IPR011042">
    <property type="entry name" value="6-blade_b-propeller_TolB-like"/>
</dbReference>
<feature type="domain" description="Glucose/Sorbosone dehydrogenase" evidence="1">
    <location>
        <begin position="34"/>
        <end position="365"/>
    </location>
</feature>
<dbReference type="EC" id="1.1.5.-" evidence="2"/>
<evidence type="ECO:0000313" key="3">
    <source>
        <dbReference type="Proteomes" id="UP001232156"/>
    </source>
</evidence>
<dbReference type="Pfam" id="PF07995">
    <property type="entry name" value="GSDH"/>
    <property type="match status" value="1"/>
</dbReference>
<dbReference type="GO" id="GO:0016491">
    <property type="term" value="F:oxidoreductase activity"/>
    <property type="evidence" value="ECO:0007669"/>
    <property type="project" value="UniProtKB-KW"/>
</dbReference>
<dbReference type="RefSeq" id="WP_347286802.1">
    <property type="nucleotide sequence ID" value="NZ_JAUZQE010000011.1"/>
</dbReference>
<evidence type="ECO:0000259" key="1">
    <source>
        <dbReference type="Pfam" id="PF07995"/>
    </source>
</evidence>
<name>A0ABU1D5A6_9BURK</name>
<keyword evidence="2" id="KW-0560">Oxidoreductase</keyword>
<reference evidence="2 3" key="1">
    <citation type="submission" date="2023-08" db="EMBL/GenBank/DDBJ databases">
        <title>Alcaligenaceae gen. nov., a novel taxon isolated from the sludge of Yixing Pesticide Factory.</title>
        <authorList>
            <person name="Ruan L."/>
        </authorList>
    </citation>
    <scope>NUCLEOTIDE SEQUENCE [LARGE SCALE GENOMIC DNA]</scope>
    <source>
        <strain evidence="2 3">LG-2</strain>
    </source>
</reference>
<organism evidence="2 3">
    <name type="scientific">Yanghanlia caeni</name>
    <dbReference type="NCBI Taxonomy" id="3064283"/>
    <lineage>
        <taxon>Bacteria</taxon>
        <taxon>Pseudomonadati</taxon>
        <taxon>Pseudomonadota</taxon>
        <taxon>Betaproteobacteria</taxon>
        <taxon>Burkholderiales</taxon>
        <taxon>Alcaligenaceae</taxon>
        <taxon>Yanghanlia</taxon>
    </lineage>
</organism>
<dbReference type="InterPro" id="IPR011041">
    <property type="entry name" value="Quinoprot_gluc/sorb_DH_b-prop"/>
</dbReference>
<evidence type="ECO:0000313" key="2">
    <source>
        <dbReference type="EMBL" id="MDR4125626.1"/>
    </source>
</evidence>
<dbReference type="EMBL" id="JAUZQE010000011">
    <property type="protein sequence ID" value="MDR4125626.1"/>
    <property type="molecule type" value="Genomic_DNA"/>
</dbReference>
<gene>
    <name evidence="2" type="ORF">Q8947_06465</name>
</gene>
<dbReference type="PANTHER" id="PTHR19328:SF75">
    <property type="entry name" value="ALDOSE SUGAR DEHYDROGENASE YLII"/>
    <property type="match status" value="1"/>
</dbReference>
<dbReference type="SUPFAM" id="SSF50952">
    <property type="entry name" value="Soluble quinoprotein glucose dehydrogenase"/>
    <property type="match status" value="1"/>
</dbReference>
<dbReference type="PANTHER" id="PTHR19328">
    <property type="entry name" value="HEDGEHOG-INTERACTING PROTEIN"/>
    <property type="match status" value="1"/>
</dbReference>
<accession>A0ABU1D5A6</accession>
<dbReference type="Proteomes" id="UP001232156">
    <property type="component" value="Unassembled WGS sequence"/>
</dbReference>
<protein>
    <submittedName>
        <fullName evidence="2">PQQ-dependent sugar dehydrogenase</fullName>
        <ecNumber evidence="2">1.1.5.-</ecNumber>
    </submittedName>
</protein>
<keyword evidence="3" id="KW-1185">Reference proteome</keyword>
<sequence>MFALCSVGTLNATQVQDGDPPRAGARVERLVEGLEYPWSLAFLPGDEGVLITERPGRLRRWTAEGLSEPIAGVPDVFARGQGGLLDVALAPDFASSRRVYLAYAEQDDRGRAGTAVGMGVLSADARALQDFQVIFRQEPKLSSGHHFGARLVFDRAGDLFITLGENNQRATAQDLDKHQGKLVRLHADGRVPHDNPFAGAPGARPEIWSYGHRNPQGAALNPRTGELWVHEHGPRGGDEINIIRRGGNYGWPVATHGRNYSGLAIPEARGAEVEGMIAPHYVWAVSPAISGMAFYDAERFAQWRNSLFVGALKQRELIRLQFEGDRIVAEERLLGELEARIRDVRVGPDGYVYVLTDASNGALLRVSPQ</sequence>
<dbReference type="Gene3D" id="2.120.10.30">
    <property type="entry name" value="TolB, C-terminal domain"/>
    <property type="match status" value="1"/>
</dbReference>
<comment type="caution">
    <text evidence="2">The sequence shown here is derived from an EMBL/GenBank/DDBJ whole genome shotgun (WGS) entry which is preliminary data.</text>
</comment>
<proteinExistence type="predicted"/>